<feature type="compositionally biased region" description="Basic and acidic residues" evidence="1">
    <location>
        <begin position="122"/>
        <end position="132"/>
    </location>
</feature>
<keyword evidence="3" id="KW-1185">Reference proteome</keyword>
<dbReference type="NCBIfam" id="TIGR01690">
    <property type="entry name" value="ICE_RAQPRD"/>
    <property type="match status" value="1"/>
</dbReference>
<organism evidence="2 3">
    <name type="scientific">Thauera chlorobenzoica</name>
    <dbReference type="NCBI Taxonomy" id="96773"/>
    <lineage>
        <taxon>Bacteria</taxon>
        <taxon>Pseudomonadati</taxon>
        <taxon>Pseudomonadota</taxon>
        <taxon>Betaproteobacteria</taxon>
        <taxon>Rhodocyclales</taxon>
        <taxon>Zoogloeaceae</taxon>
        <taxon>Thauera</taxon>
    </lineage>
</organism>
<dbReference type="InterPro" id="IPR019110">
    <property type="entry name" value="Uncharacterised_RAQPRD"/>
</dbReference>
<evidence type="ECO:0000313" key="2">
    <source>
        <dbReference type="EMBL" id="APR03183.1"/>
    </source>
</evidence>
<name>A0A1H5WDM2_9RHOO</name>
<accession>A0A1H5WDM2</accession>
<evidence type="ECO:0000256" key="1">
    <source>
        <dbReference type="SAM" id="MobiDB-lite"/>
    </source>
</evidence>
<dbReference type="Pfam" id="PF09686">
    <property type="entry name" value="Plasmid_RAQPRD"/>
    <property type="match status" value="1"/>
</dbReference>
<dbReference type="KEGG" id="tcl:Tchl_0310"/>
<evidence type="ECO:0000313" key="3">
    <source>
        <dbReference type="Proteomes" id="UP000185739"/>
    </source>
</evidence>
<dbReference type="STRING" id="96773.Tchl_0310"/>
<gene>
    <name evidence="2" type="ORF">Tchl_0310</name>
</gene>
<dbReference type="EMBL" id="CP018839">
    <property type="protein sequence ID" value="APR03183.1"/>
    <property type="molecule type" value="Genomic_DNA"/>
</dbReference>
<dbReference type="RefSeq" id="WP_075146832.1">
    <property type="nucleotide sequence ID" value="NZ_CP018839.1"/>
</dbReference>
<dbReference type="AlphaFoldDB" id="A0A1H5WDM2"/>
<dbReference type="Proteomes" id="UP000185739">
    <property type="component" value="Chromosome"/>
</dbReference>
<sequence length="132" mass="14362">MEHSLRSRAAGRGALILPLLAFAGTVGALPLNAWADTPMQRQELSAALRQVQALERLIETSAASTPGEPGQRYHFDYPRLRADLERVRAGLQDYLTPPRAQPRDPAELAGQYRLEPGAAHETAAEAKAGERP</sequence>
<protein>
    <submittedName>
        <fullName evidence="2">Integrative conjugative element protein</fullName>
    </submittedName>
</protein>
<dbReference type="OrthoDB" id="8910666at2"/>
<proteinExistence type="predicted"/>
<feature type="region of interest" description="Disordered" evidence="1">
    <location>
        <begin position="94"/>
        <end position="132"/>
    </location>
</feature>
<reference evidence="2 3" key="1">
    <citation type="submission" date="2016-12" db="EMBL/GenBank/DDBJ databases">
        <title>Complete genome sequence of Thauera chlorobenzoica, a Betaproteobacterium degrading haloaromatics anaerobically to CO2 and halides.</title>
        <authorList>
            <person name="Goris T."/>
            <person name="Mergelsberg M."/>
            <person name="Boll M."/>
        </authorList>
    </citation>
    <scope>NUCLEOTIDE SEQUENCE [LARGE SCALE GENOMIC DNA]</scope>
    <source>
        <strain evidence="2 3">3CB1</strain>
    </source>
</reference>